<dbReference type="EMBL" id="MU155153">
    <property type="protein sequence ID" value="KAF9483436.1"/>
    <property type="molecule type" value="Genomic_DNA"/>
</dbReference>
<sequence length="154" mass="16949">MNISVQVWNVSSRLVVKLAKFGDTYGSGKLPDGPGNASSPGPFGEANMDSKYRPLGGPSQSSEGGRYGDLRVELTSLLEHENEDIDYTGMPEHARMPSHSSLDKDLDIEHRDDVTTSEERQRISLMTPMERQKAMQKALAIDPGVGRWSWAAIC</sequence>
<organism evidence="2 3">
    <name type="scientific">Pholiota conissans</name>
    <dbReference type="NCBI Taxonomy" id="109636"/>
    <lineage>
        <taxon>Eukaryota</taxon>
        <taxon>Fungi</taxon>
        <taxon>Dikarya</taxon>
        <taxon>Basidiomycota</taxon>
        <taxon>Agaricomycotina</taxon>
        <taxon>Agaricomycetes</taxon>
        <taxon>Agaricomycetidae</taxon>
        <taxon>Agaricales</taxon>
        <taxon>Agaricineae</taxon>
        <taxon>Strophariaceae</taxon>
        <taxon>Pholiota</taxon>
    </lineage>
</organism>
<comment type="caution">
    <text evidence="2">The sequence shown here is derived from an EMBL/GenBank/DDBJ whole genome shotgun (WGS) entry which is preliminary data.</text>
</comment>
<name>A0A9P5ZCI5_9AGAR</name>
<dbReference type="Proteomes" id="UP000807469">
    <property type="component" value="Unassembled WGS sequence"/>
</dbReference>
<reference evidence="2" key="1">
    <citation type="submission" date="2020-11" db="EMBL/GenBank/DDBJ databases">
        <authorList>
            <consortium name="DOE Joint Genome Institute"/>
            <person name="Ahrendt S."/>
            <person name="Riley R."/>
            <person name="Andreopoulos W."/>
            <person name="Labutti K."/>
            <person name="Pangilinan J."/>
            <person name="Ruiz-Duenas F.J."/>
            <person name="Barrasa J.M."/>
            <person name="Sanchez-Garcia M."/>
            <person name="Camarero S."/>
            <person name="Miyauchi S."/>
            <person name="Serrano A."/>
            <person name="Linde D."/>
            <person name="Babiker R."/>
            <person name="Drula E."/>
            <person name="Ayuso-Fernandez I."/>
            <person name="Pacheco R."/>
            <person name="Padilla G."/>
            <person name="Ferreira P."/>
            <person name="Barriuso J."/>
            <person name="Kellner H."/>
            <person name="Castanera R."/>
            <person name="Alfaro M."/>
            <person name="Ramirez L."/>
            <person name="Pisabarro A.G."/>
            <person name="Kuo A."/>
            <person name="Tritt A."/>
            <person name="Lipzen A."/>
            <person name="He G."/>
            <person name="Yan M."/>
            <person name="Ng V."/>
            <person name="Cullen D."/>
            <person name="Martin F."/>
            <person name="Rosso M.-N."/>
            <person name="Henrissat B."/>
            <person name="Hibbett D."/>
            <person name="Martinez A.T."/>
            <person name="Grigoriev I.V."/>
        </authorList>
    </citation>
    <scope>NUCLEOTIDE SEQUENCE</scope>
    <source>
        <strain evidence="2">CIRM-BRFM 674</strain>
    </source>
</reference>
<protein>
    <submittedName>
        <fullName evidence="2">Uncharacterized protein</fullName>
    </submittedName>
</protein>
<evidence type="ECO:0000256" key="1">
    <source>
        <dbReference type="SAM" id="MobiDB-lite"/>
    </source>
</evidence>
<feature type="region of interest" description="Disordered" evidence="1">
    <location>
        <begin position="25"/>
        <end position="67"/>
    </location>
</feature>
<proteinExistence type="predicted"/>
<keyword evidence="3" id="KW-1185">Reference proteome</keyword>
<accession>A0A9P5ZCI5</accession>
<dbReference type="AlphaFoldDB" id="A0A9P5ZCI5"/>
<gene>
    <name evidence="2" type="ORF">BDN70DRAFT_891685</name>
</gene>
<evidence type="ECO:0000313" key="3">
    <source>
        <dbReference type="Proteomes" id="UP000807469"/>
    </source>
</evidence>
<evidence type="ECO:0000313" key="2">
    <source>
        <dbReference type="EMBL" id="KAF9483436.1"/>
    </source>
</evidence>